<gene>
    <name evidence="4" type="ORF">SAMN05421541_12759</name>
</gene>
<dbReference type="InterPro" id="IPR024535">
    <property type="entry name" value="RHGA/B-epi-like_pectate_lyase"/>
</dbReference>
<keyword evidence="5" id="KW-1185">Reference proteome</keyword>
<dbReference type="RefSeq" id="WP_093621858.1">
    <property type="nucleotide sequence ID" value="NZ_BOMT01000109.1"/>
</dbReference>
<evidence type="ECO:0000256" key="2">
    <source>
        <dbReference type="SAM" id="SignalP"/>
    </source>
</evidence>
<feature type="chain" id="PRO_5011658531" evidence="2">
    <location>
        <begin position="32"/>
        <end position="785"/>
    </location>
</feature>
<dbReference type="Gene3D" id="2.60.120.260">
    <property type="entry name" value="Galactose-binding domain-like"/>
    <property type="match status" value="1"/>
</dbReference>
<name>A0A1I2MA45_9ACTN</name>
<dbReference type="InterPro" id="IPR011050">
    <property type="entry name" value="Pectin_lyase_fold/virulence"/>
</dbReference>
<dbReference type="SMART" id="SM00710">
    <property type="entry name" value="PbH1"/>
    <property type="match status" value="6"/>
</dbReference>
<dbReference type="Gene3D" id="2.160.20.10">
    <property type="entry name" value="Single-stranded right-handed beta-helix, Pectin lyase-like"/>
    <property type="match status" value="1"/>
</dbReference>
<dbReference type="EMBL" id="FONV01000027">
    <property type="protein sequence ID" value="SFF87768.1"/>
    <property type="molecule type" value="Genomic_DNA"/>
</dbReference>
<feature type="region of interest" description="Disordered" evidence="1">
    <location>
        <begin position="252"/>
        <end position="271"/>
    </location>
</feature>
<evidence type="ECO:0000313" key="5">
    <source>
        <dbReference type="Proteomes" id="UP000199645"/>
    </source>
</evidence>
<feature type="domain" description="Rhamnogalacturonase A/B/Epimerase-like pectate lyase" evidence="3">
    <location>
        <begin position="68"/>
        <end position="144"/>
    </location>
</feature>
<dbReference type="AlphaFoldDB" id="A0A1I2MA45"/>
<dbReference type="STRING" id="35752.SAMN05421541_12759"/>
<dbReference type="Proteomes" id="UP000199645">
    <property type="component" value="Unassembled WGS sequence"/>
</dbReference>
<protein>
    <submittedName>
        <fullName evidence="4">Right handed beta helix region</fullName>
    </submittedName>
</protein>
<dbReference type="InterPro" id="IPR012334">
    <property type="entry name" value="Pectin_lyas_fold"/>
</dbReference>
<proteinExistence type="predicted"/>
<reference evidence="4 5" key="1">
    <citation type="submission" date="2016-10" db="EMBL/GenBank/DDBJ databases">
        <authorList>
            <person name="de Groot N.N."/>
        </authorList>
    </citation>
    <scope>NUCLEOTIDE SEQUENCE [LARGE SCALE GENOMIC DNA]</scope>
    <source>
        <strain evidence="4 5">DSM 43019</strain>
    </source>
</reference>
<accession>A0A1I2MA45</accession>
<feature type="signal peptide" evidence="2">
    <location>
        <begin position="1"/>
        <end position="31"/>
    </location>
</feature>
<organism evidence="4 5">
    <name type="scientific">Actinoplanes philippinensis</name>
    <dbReference type="NCBI Taxonomy" id="35752"/>
    <lineage>
        <taxon>Bacteria</taxon>
        <taxon>Bacillati</taxon>
        <taxon>Actinomycetota</taxon>
        <taxon>Actinomycetes</taxon>
        <taxon>Micromonosporales</taxon>
        <taxon>Micromonosporaceae</taxon>
        <taxon>Actinoplanes</taxon>
    </lineage>
</organism>
<keyword evidence="2" id="KW-0732">Signal</keyword>
<evidence type="ECO:0000259" key="3">
    <source>
        <dbReference type="Pfam" id="PF12708"/>
    </source>
</evidence>
<dbReference type="InterPro" id="IPR006626">
    <property type="entry name" value="PbH1"/>
</dbReference>
<sequence>MRLVSREIARDIAIAVAALTAVVLPATGAAAADPAAYSLSSGSSPAPLTAADCAADPTCVAAPAPRGGTLDDHAALTQAITTAAGRTTRAVVAADGTVTTPATTATVLLSAGTYRITRGLKLPPNVNLRGAGIAATTILMDPTVDWRNFSYSYLVLPNGVTEAGSTNLVADLTVNGNCRTGAGAFDDATAPGRPGKPCDFRATLGAHTNTGGGIAAGDRWTVRQVRFTNFEYFKLWVKGTTGVRVLDNRFDNRGGAESDGEDNIGGGGRNSDTVIEGNRFDTTINGNAFDFTNARNTTVRDNVVLTSPAVAAARGVGEYGNMYFEAVYGGTVTGNHLQGAHIVLKSNSDYAHSGENRDVTEPRDFLVAGNTIRDSATVGIAVAYDDYLDGDGTAGTAGGWSDFSTSTTDHVVRPGGANVIRDNVIERPRQSGILVYGSTAAKSSPDTVTGNVVRNAGSGGSTAYDTGSGYFDTSGIGLSVGSNDVIHSNTITDDQAEPTTWYGVHLGARKTATRPANVSLTGPGGVTNTVSGVIGGAVRTVAQAPEAPAAVTATGATLTWPESYATTNPIAGYRVYRNGVPVADLPVGSATIPGNLLDADNAGLESGTAGTAGWTPGWSGTKVSRYTAAGAVGGSSLQVTALKDGQISTAGSPVTVVAGTSYTAVASFQALGAGRQVRAGLAFTDAAGKVTRLGSANIATVDGTSGWMTSTYTASAPAGAVTVQPYLMVEKALTGESHLIDRIGLTTATVTEGWTAPAGLAGAYQIVAYRAGTGELSAVTEIRLP</sequence>
<dbReference type="Pfam" id="PF12708">
    <property type="entry name" value="Pect-lyase_RHGA_epim"/>
    <property type="match status" value="1"/>
</dbReference>
<dbReference type="SUPFAM" id="SSF51126">
    <property type="entry name" value="Pectin lyase-like"/>
    <property type="match status" value="1"/>
</dbReference>
<evidence type="ECO:0000256" key="1">
    <source>
        <dbReference type="SAM" id="MobiDB-lite"/>
    </source>
</evidence>
<evidence type="ECO:0000313" key="4">
    <source>
        <dbReference type="EMBL" id="SFF87768.1"/>
    </source>
</evidence>